<dbReference type="InterPro" id="IPR051317">
    <property type="entry name" value="Gfo/Idh/MocA_oxidoreduct"/>
</dbReference>
<dbReference type="OrthoDB" id="2129491at2759"/>
<dbReference type="SUPFAM" id="SSF51735">
    <property type="entry name" value="NAD(P)-binding Rossmann-fold domains"/>
    <property type="match status" value="1"/>
</dbReference>
<comment type="similarity">
    <text evidence="1">Belongs to the Gfo/Idh/MocA family.</text>
</comment>
<dbReference type="VEuPathDB" id="FungiDB:BO97DRAFT_367227"/>
<protein>
    <submittedName>
        <fullName evidence="5">NAD binding Rossmann fold oxidoreductase</fullName>
    </submittedName>
</protein>
<dbReference type="PANTHER" id="PTHR43708:SF5">
    <property type="entry name" value="CONSERVED EXPRESSED OXIDOREDUCTASE (EUROFUNG)-RELATED"/>
    <property type="match status" value="1"/>
</dbReference>
<dbReference type="GO" id="GO:0000166">
    <property type="term" value="F:nucleotide binding"/>
    <property type="evidence" value="ECO:0007669"/>
    <property type="project" value="InterPro"/>
</dbReference>
<name>A0A395I0B8_ASPHC</name>
<evidence type="ECO:0000259" key="3">
    <source>
        <dbReference type="Pfam" id="PF01408"/>
    </source>
</evidence>
<dbReference type="EMBL" id="KZ824280">
    <property type="protein sequence ID" value="RAL13073.1"/>
    <property type="molecule type" value="Genomic_DNA"/>
</dbReference>
<feature type="domain" description="Gfo/Idh/MocA-like oxidoreductase N-terminal" evidence="3">
    <location>
        <begin position="8"/>
        <end position="125"/>
    </location>
</feature>
<dbReference type="Gene3D" id="3.30.360.10">
    <property type="entry name" value="Dihydrodipicolinate Reductase, domain 2"/>
    <property type="match status" value="1"/>
</dbReference>
<dbReference type="Pfam" id="PF01408">
    <property type="entry name" value="GFO_IDH_MocA"/>
    <property type="match status" value="1"/>
</dbReference>
<dbReference type="InterPro" id="IPR004104">
    <property type="entry name" value="Gfo/Idh/MocA-like_OxRdtase_C"/>
</dbReference>
<dbReference type="GO" id="GO:0016491">
    <property type="term" value="F:oxidoreductase activity"/>
    <property type="evidence" value="ECO:0007669"/>
    <property type="project" value="UniProtKB-KW"/>
</dbReference>
<proteinExistence type="inferred from homology"/>
<accession>A0A395I0B8</accession>
<evidence type="ECO:0000313" key="6">
    <source>
        <dbReference type="Proteomes" id="UP000248961"/>
    </source>
</evidence>
<sequence>MSSSTVWKVGIVGYGFSAKIFHIPFIQRSSNFRLHAVVQRNPSPGNDVTVDFPGVVSYQSAEDMVQDSTIDVIVITTPPNTHFHLTKLALDAGKHVVCEKPFTPTSAEAEELVTLAKNQERVLAVFQNRRWDADFATVSNLIESGTLGRIVEFETHYDRYRPEQPTNGSWKNQVMAGHGAIYDLGIHLLDQAVQLFGLPARVTGVVGSQREHTPAGLEDAFTVLLHYPGLLVTAKSTVVSAEEDQLRFWVRGDKGSYKKFHVDIQEEQLLAGMRPGDSGFAEEPSERFGTLVTVKDGRPSKSAFPTDKPPTYVAFYQTLADALAGACRPAASGEEARNTIRIIELARESSTLGRTLDF</sequence>
<dbReference type="Proteomes" id="UP000248961">
    <property type="component" value="Unassembled WGS sequence"/>
</dbReference>
<gene>
    <name evidence="5" type="ORF">BO97DRAFT_367227</name>
</gene>
<organism evidence="5 6">
    <name type="scientific">Aspergillus homomorphus (strain CBS 101889)</name>
    <dbReference type="NCBI Taxonomy" id="1450537"/>
    <lineage>
        <taxon>Eukaryota</taxon>
        <taxon>Fungi</taxon>
        <taxon>Dikarya</taxon>
        <taxon>Ascomycota</taxon>
        <taxon>Pezizomycotina</taxon>
        <taxon>Eurotiomycetes</taxon>
        <taxon>Eurotiomycetidae</taxon>
        <taxon>Eurotiales</taxon>
        <taxon>Aspergillaceae</taxon>
        <taxon>Aspergillus</taxon>
        <taxon>Aspergillus subgen. Circumdati</taxon>
    </lineage>
</organism>
<evidence type="ECO:0000256" key="2">
    <source>
        <dbReference type="ARBA" id="ARBA00023002"/>
    </source>
</evidence>
<evidence type="ECO:0000259" key="4">
    <source>
        <dbReference type="Pfam" id="PF02894"/>
    </source>
</evidence>
<dbReference type="InterPro" id="IPR000683">
    <property type="entry name" value="Gfo/Idh/MocA-like_OxRdtase_N"/>
</dbReference>
<keyword evidence="2" id="KW-0560">Oxidoreductase</keyword>
<keyword evidence="6" id="KW-1185">Reference proteome</keyword>
<dbReference type="RefSeq" id="XP_025552227.1">
    <property type="nucleotide sequence ID" value="XM_025692643.1"/>
</dbReference>
<evidence type="ECO:0000313" key="5">
    <source>
        <dbReference type="EMBL" id="RAL13073.1"/>
    </source>
</evidence>
<dbReference type="GeneID" id="37196932"/>
<evidence type="ECO:0000256" key="1">
    <source>
        <dbReference type="ARBA" id="ARBA00010928"/>
    </source>
</evidence>
<dbReference type="Pfam" id="PF02894">
    <property type="entry name" value="GFO_IDH_MocA_C"/>
    <property type="match status" value="1"/>
</dbReference>
<reference evidence="5 6" key="1">
    <citation type="submission" date="2018-02" db="EMBL/GenBank/DDBJ databases">
        <title>The genomes of Aspergillus section Nigri reveals drivers in fungal speciation.</title>
        <authorList>
            <consortium name="DOE Joint Genome Institute"/>
            <person name="Vesth T.C."/>
            <person name="Nybo J."/>
            <person name="Theobald S."/>
            <person name="Brandl J."/>
            <person name="Frisvad J.C."/>
            <person name="Nielsen K.F."/>
            <person name="Lyhne E.K."/>
            <person name="Kogle M.E."/>
            <person name="Kuo A."/>
            <person name="Riley R."/>
            <person name="Clum A."/>
            <person name="Nolan M."/>
            <person name="Lipzen A."/>
            <person name="Salamov A."/>
            <person name="Henrissat B."/>
            <person name="Wiebenga A."/>
            <person name="De vries R.P."/>
            <person name="Grigoriev I.V."/>
            <person name="Mortensen U.H."/>
            <person name="Andersen M.R."/>
            <person name="Baker S.E."/>
        </authorList>
    </citation>
    <scope>NUCLEOTIDE SEQUENCE [LARGE SCALE GENOMIC DNA]</scope>
    <source>
        <strain evidence="5 6">CBS 101889</strain>
    </source>
</reference>
<feature type="domain" description="Gfo/Idh/MocA-like oxidoreductase C-terminal" evidence="4">
    <location>
        <begin position="141"/>
        <end position="355"/>
    </location>
</feature>
<dbReference type="STRING" id="1450537.A0A395I0B8"/>
<dbReference type="InterPro" id="IPR036291">
    <property type="entry name" value="NAD(P)-bd_dom_sf"/>
</dbReference>
<dbReference type="Gene3D" id="3.40.50.720">
    <property type="entry name" value="NAD(P)-binding Rossmann-like Domain"/>
    <property type="match status" value="1"/>
</dbReference>
<dbReference type="AlphaFoldDB" id="A0A395I0B8"/>
<dbReference type="PANTHER" id="PTHR43708">
    <property type="entry name" value="CONSERVED EXPRESSED OXIDOREDUCTASE (EUROFUNG)"/>
    <property type="match status" value="1"/>
</dbReference>